<proteinExistence type="predicted"/>
<dbReference type="EMBL" id="UINC01084152">
    <property type="protein sequence ID" value="SVC30523.1"/>
    <property type="molecule type" value="Genomic_DNA"/>
</dbReference>
<dbReference type="AlphaFoldDB" id="A0A382L3V8"/>
<protein>
    <recommendedName>
        <fullName evidence="2">DUF4352 domain-containing protein</fullName>
    </recommendedName>
</protein>
<name>A0A382L3V8_9ZZZZ</name>
<sequence length="186" mass="20623">MIIFTNFRSTLAVLSACLTAITFFVSCNSEQLDFGRTGRNLEIHASRPQVVSKAFYTQDGITRIITPSASNRKLAVVNTTIVNRSSTVIPISVDPDAATLGDRKGKKSNAIDPFARSKEFSGAIEPDPDVLEITPVLWGEMELSRGFQVSGSLVFDVPKGLRLGTIFWDEVEYIPVDFIDYWRDND</sequence>
<evidence type="ECO:0008006" key="2">
    <source>
        <dbReference type="Google" id="ProtNLM"/>
    </source>
</evidence>
<accession>A0A382L3V8</accession>
<gene>
    <name evidence="1" type="ORF">METZ01_LOCUS283377</name>
</gene>
<reference evidence="1" key="1">
    <citation type="submission" date="2018-05" db="EMBL/GenBank/DDBJ databases">
        <authorList>
            <person name="Lanie J.A."/>
            <person name="Ng W.-L."/>
            <person name="Kazmierczak K.M."/>
            <person name="Andrzejewski T.M."/>
            <person name="Davidsen T.M."/>
            <person name="Wayne K.J."/>
            <person name="Tettelin H."/>
            <person name="Glass J.I."/>
            <person name="Rusch D."/>
            <person name="Podicherti R."/>
            <person name="Tsui H.-C.T."/>
            <person name="Winkler M.E."/>
        </authorList>
    </citation>
    <scope>NUCLEOTIDE SEQUENCE</scope>
</reference>
<evidence type="ECO:0000313" key="1">
    <source>
        <dbReference type="EMBL" id="SVC30523.1"/>
    </source>
</evidence>
<organism evidence="1">
    <name type="scientific">marine metagenome</name>
    <dbReference type="NCBI Taxonomy" id="408172"/>
    <lineage>
        <taxon>unclassified sequences</taxon>
        <taxon>metagenomes</taxon>
        <taxon>ecological metagenomes</taxon>
    </lineage>
</organism>